<dbReference type="InterPro" id="IPR000306">
    <property type="entry name" value="Znf_FYVE"/>
</dbReference>
<dbReference type="CDD" id="cd16979">
    <property type="entry name" value="VHS_Vps27"/>
    <property type="match status" value="1"/>
</dbReference>
<evidence type="ECO:0000313" key="18">
    <source>
        <dbReference type="Proteomes" id="UP000326565"/>
    </source>
</evidence>
<evidence type="ECO:0000256" key="10">
    <source>
        <dbReference type="ARBA" id="ARBA00022833"/>
    </source>
</evidence>
<feature type="compositionally biased region" description="Low complexity" evidence="14">
    <location>
        <begin position="337"/>
        <end position="349"/>
    </location>
</feature>
<dbReference type="CDD" id="cd21385">
    <property type="entry name" value="GAT_Vps27"/>
    <property type="match status" value="1"/>
</dbReference>
<dbReference type="InterPro" id="IPR013083">
    <property type="entry name" value="Znf_RING/FYVE/PHD"/>
</dbReference>
<dbReference type="Gene3D" id="1.20.5.1940">
    <property type="match status" value="1"/>
</dbReference>
<feature type="compositionally biased region" description="Polar residues" evidence="14">
    <location>
        <begin position="588"/>
        <end position="603"/>
    </location>
</feature>
<dbReference type="InterPro" id="IPR003903">
    <property type="entry name" value="UIM_dom"/>
</dbReference>
<evidence type="ECO:0000256" key="2">
    <source>
        <dbReference type="ARBA" id="ARBA00004125"/>
    </source>
</evidence>
<keyword evidence="7" id="KW-0677">Repeat</keyword>
<evidence type="ECO:0000256" key="8">
    <source>
        <dbReference type="ARBA" id="ARBA00022753"/>
    </source>
</evidence>
<dbReference type="PANTHER" id="PTHR47794:SF1">
    <property type="entry name" value="VACUOLAR PROTEIN SORTING-ASSOCIATED PROTEIN 27"/>
    <property type="match status" value="1"/>
</dbReference>
<reference evidence="17 18" key="1">
    <citation type="submission" date="2019-04" db="EMBL/GenBank/DDBJ databases">
        <title>Friends and foes A comparative genomics study of 23 Aspergillus species from section Flavi.</title>
        <authorList>
            <consortium name="DOE Joint Genome Institute"/>
            <person name="Kjaerbolling I."/>
            <person name="Vesth T."/>
            <person name="Frisvad J.C."/>
            <person name="Nybo J.L."/>
            <person name="Theobald S."/>
            <person name="Kildgaard S."/>
            <person name="Isbrandt T."/>
            <person name="Kuo A."/>
            <person name="Sato A."/>
            <person name="Lyhne E.K."/>
            <person name="Kogle M.E."/>
            <person name="Wiebenga A."/>
            <person name="Kun R.S."/>
            <person name="Lubbers R.J."/>
            <person name="Makela M.R."/>
            <person name="Barry K."/>
            <person name="Chovatia M."/>
            <person name="Clum A."/>
            <person name="Daum C."/>
            <person name="Haridas S."/>
            <person name="He G."/>
            <person name="LaButti K."/>
            <person name="Lipzen A."/>
            <person name="Mondo S."/>
            <person name="Riley R."/>
            <person name="Salamov A."/>
            <person name="Simmons B.A."/>
            <person name="Magnuson J.K."/>
            <person name="Henrissat B."/>
            <person name="Mortensen U.H."/>
            <person name="Larsen T.O."/>
            <person name="Devries R.P."/>
            <person name="Grigoriev I.V."/>
            <person name="Machida M."/>
            <person name="Baker S.E."/>
            <person name="Andersen M.R."/>
        </authorList>
    </citation>
    <scope>NUCLEOTIDE SEQUENCE [LARGE SCALE GENOMIC DNA]</scope>
    <source>
        <strain evidence="17 18">CBS 151.66</strain>
    </source>
</reference>
<dbReference type="SUPFAM" id="SSF48464">
    <property type="entry name" value="ENTH/VHS domain"/>
    <property type="match status" value="1"/>
</dbReference>
<proteinExistence type="inferred from homology"/>
<evidence type="ECO:0000256" key="9">
    <source>
        <dbReference type="ARBA" id="ARBA00022771"/>
    </source>
</evidence>
<feature type="domain" description="VHS" evidence="16">
    <location>
        <begin position="16"/>
        <end position="147"/>
    </location>
</feature>
<feature type="region of interest" description="Disordered" evidence="14">
    <location>
        <begin position="276"/>
        <end position="309"/>
    </location>
</feature>
<feature type="compositionally biased region" description="Pro residues" evidence="14">
    <location>
        <begin position="706"/>
        <end position="721"/>
    </location>
</feature>
<dbReference type="SUPFAM" id="SSF57903">
    <property type="entry name" value="FYVE/PHD zinc finger"/>
    <property type="match status" value="1"/>
</dbReference>
<dbReference type="Pfam" id="PF01363">
    <property type="entry name" value="FYVE"/>
    <property type="match status" value="1"/>
</dbReference>
<organism evidence="17 18">
    <name type="scientific">Aspergillus leporis</name>
    <dbReference type="NCBI Taxonomy" id="41062"/>
    <lineage>
        <taxon>Eukaryota</taxon>
        <taxon>Fungi</taxon>
        <taxon>Dikarya</taxon>
        <taxon>Ascomycota</taxon>
        <taxon>Pezizomycotina</taxon>
        <taxon>Eurotiomycetes</taxon>
        <taxon>Eurotiomycetidae</taxon>
        <taxon>Eurotiales</taxon>
        <taxon>Aspergillaceae</taxon>
        <taxon>Aspergillus</taxon>
        <taxon>Aspergillus subgen. Circumdati</taxon>
    </lineage>
</organism>
<dbReference type="GO" id="GO:0008270">
    <property type="term" value="F:zinc ion binding"/>
    <property type="evidence" value="ECO:0007669"/>
    <property type="project" value="UniProtKB-KW"/>
</dbReference>
<dbReference type="FunFam" id="1.25.40.90:FF:000031">
    <property type="entry name" value="Vacuolar protein sorting-associated protein 27"/>
    <property type="match status" value="1"/>
</dbReference>
<evidence type="ECO:0000256" key="1">
    <source>
        <dbReference type="ARBA" id="ARBA00003067"/>
    </source>
</evidence>
<dbReference type="Pfam" id="PF00790">
    <property type="entry name" value="VHS"/>
    <property type="match status" value="1"/>
</dbReference>
<keyword evidence="18" id="KW-1185">Reference proteome</keyword>
<comment type="subunit">
    <text evidence="4 12">Component of the ESCRT-0 complex composed of HSE1 and VPS27.</text>
</comment>
<dbReference type="EMBL" id="ML732252">
    <property type="protein sequence ID" value="KAB8072232.1"/>
    <property type="molecule type" value="Genomic_DNA"/>
</dbReference>
<dbReference type="PROSITE" id="PS50179">
    <property type="entry name" value="VHS"/>
    <property type="match status" value="1"/>
</dbReference>
<gene>
    <name evidence="17" type="ORF">BDV29DRAFT_177773</name>
</gene>
<dbReference type="SMART" id="SM00288">
    <property type="entry name" value="VHS"/>
    <property type="match status" value="1"/>
</dbReference>
<dbReference type="InterPro" id="IPR017455">
    <property type="entry name" value="Znf_FYVE-rel"/>
</dbReference>
<name>A0A5N5WYV9_9EURO</name>
<keyword evidence="10" id="KW-0862">Zinc</keyword>
<dbReference type="PIRSF" id="PIRSF036956">
    <property type="entry name" value="Hrs_Vps27"/>
    <property type="match status" value="1"/>
</dbReference>
<evidence type="ECO:0000259" key="16">
    <source>
        <dbReference type="PROSITE" id="PS50179"/>
    </source>
</evidence>
<evidence type="ECO:0000256" key="6">
    <source>
        <dbReference type="ARBA" id="ARBA00022723"/>
    </source>
</evidence>
<dbReference type="SMART" id="SM00726">
    <property type="entry name" value="UIM"/>
    <property type="match status" value="2"/>
</dbReference>
<feature type="region of interest" description="Disordered" evidence="14">
    <location>
        <begin position="488"/>
        <end position="731"/>
    </location>
</feature>
<dbReference type="GO" id="GO:0010008">
    <property type="term" value="C:endosome membrane"/>
    <property type="evidence" value="ECO:0007669"/>
    <property type="project" value="UniProtKB-SubCell"/>
</dbReference>
<evidence type="ECO:0000256" key="5">
    <source>
        <dbReference type="ARBA" id="ARBA00017753"/>
    </source>
</evidence>
<dbReference type="Proteomes" id="UP000326565">
    <property type="component" value="Unassembled WGS sequence"/>
</dbReference>
<dbReference type="CDD" id="cd15735">
    <property type="entry name" value="FYVE_spVPS27p_like"/>
    <property type="match status" value="1"/>
</dbReference>
<feature type="compositionally biased region" description="Pro residues" evidence="14">
    <location>
        <begin position="622"/>
        <end position="632"/>
    </location>
</feature>
<evidence type="ECO:0000256" key="3">
    <source>
        <dbReference type="ARBA" id="ARBA00008597"/>
    </source>
</evidence>
<dbReference type="Gene3D" id="6.10.140.100">
    <property type="match status" value="1"/>
</dbReference>
<comment type="subcellular location">
    <subcellularLocation>
        <location evidence="2 12">Endosome membrane</location>
        <topology evidence="2 12">Peripheral membrane protein</topology>
        <orientation evidence="2 12">Cytoplasmic side</orientation>
    </subcellularLocation>
</comment>
<dbReference type="FunFam" id="3.30.40.10:FF:000161">
    <property type="entry name" value="Vacuolar protein sorting-associated protein 27"/>
    <property type="match status" value="1"/>
</dbReference>
<accession>A0A5N5WYV9</accession>
<dbReference type="InterPro" id="IPR049425">
    <property type="entry name" value="Vps27_GAT-like"/>
</dbReference>
<dbReference type="SMART" id="SM00064">
    <property type="entry name" value="FYVE"/>
    <property type="match status" value="1"/>
</dbReference>
<sequence>MAGWFSSSSPIDDQVGKATSSSLEDIALNLEISDLIRSKSVQPKDAMRSLKRRLENKNPNVQLATLKLTDTCVKNGGTHFLAEIASREFMDNLVSLLKAEGAPLNTEVREKILALIQDWAMAAQGRMDLSYVGETYRKLQDEGYRFPPKTHISRSMLESSAPPEWIDSDVCMRCRTPFSFMNRKHHCRNCGNVFDAQCSSKNLPLPHLGILQPVRVDDGCYAKLTSKPLTSSGISDRSAFKNNSITKSSVMEPRTARAEGGFDDDLRRALQMSLEEAQGKGSTGYVPQPKIAQEPPKVTSQPRVEEEEDADLKAAIEASLRDMEQHKQKHAATLKNTTTTEPSSSRETSGATPLPKNPYELSPVEVENIHLFATLVDRLQHQPPGTILREPQIQELYESIGALRPKLARSYGETMSKHDTLLDLHSKLSTVVRYYDRMLEERLSSAYSQHSLGYGSGPGGPRYPNMYPPMPSHVPEGKGGVENFYYGSSGADKPPISGTPYAQQQPEGEGFERAGMRSGAMSPGLYSQPSQPMPQNPPWNGSAQIASPQISAANTPFPQSPSTYLGPAAPTHFYTAPTHLEQDAKSYQPPQQSETDTSYQPSPVTRRDSQYQPAGHVSLPAPSLPEQPPPTEQMPSPAYPHLSDSRPMQPNSQPVLNRQPTEPSAPSYYYQQQPPPGHSLSTYPQGTPIHHDAYTINNAPPVGGTAPPPQYQQPPPQPQPRPVVEESLIEL</sequence>
<feature type="domain" description="FYVE-type" evidence="15">
    <location>
        <begin position="165"/>
        <end position="225"/>
    </location>
</feature>
<keyword evidence="8 12" id="KW-0967">Endosome</keyword>
<dbReference type="Pfam" id="PF21356">
    <property type="entry name" value="Vps27_GAT-like"/>
    <property type="match status" value="1"/>
</dbReference>
<feature type="compositionally biased region" description="Low complexity" evidence="14">
    <location>
        <begin position="542"/>
        <end position="553"/>
    </location>
</feature>
<comment type="function">
    <text evidence="1 12">Component of the ESCRT-0 complex which is the sorting receptor for ubiquitinated cargo proteins at the multivesicular body (MVB) and recruits ESCRT-I to the MVB outer membrane.</text>
</comment>
<dbReference type="GO" id="GO:0043328">
    <property type="term" value="P:protein transport to vacuole involved in ubiquitin-dependent protein catabolic process via the multivesicular body sorting pathway"/>
    <property type="evidence" value="ECO:0007669"/>
    <property type="project" value="TreeGrafter"/>
</dbReference>
<dbReference type="Gene3D" id="1.25.40.90">
    <property type="match status" value="1"/>
</dbReference>
<dbReference type="Pfam" id="PF02809">
    <property type="entry name" value="UIM"/>
    <property type="match status" value="2"/>
</dbReference>
<dbReference type="OrthoDB" id="957735at2759"/>
<keyword evidence="6" id="KW-0479">Metal-binding</keyword>
<keyword evidence="9 13" id="KW-0863">Zinc-finger</keyword>
<dbReference type="Gene3D" id="3.30.40.10">
    <property type="entry name" value="Zinc/RING finger domain, C3HC4 (zinc finger)"/>
    <property type="match status" value="1"/>
</dbReference>
<protein>
    <recommendedName>
        <fullName evidence="5 12">Vacuolar protein sorting-associated protein 27</fullName>
    </recommendedName>
</protein>
<feature type="region of interest" description="Disordered" evidence="14">
    <location>
        <begin position="322"/>
        <end position="359"/>
    </location>
</feature>
<dbReference type="PROSITE" id="PS50330">
    <property type="entry name" value="UIM"/>
    <property type="match status" value="2"/>
</dbReference>
<dbReference type="PROSITE" id="PS50178">
    <property type="entry name" value="ZF_FYVE"/>
    <property type="match status" value="1"/>
</dbReference>
<dbReference type="GO" id="GO:0033565">
    <property type="term" value="C:ESCRT-0 complex"/>
    <property type="evidence" value="ECO:0007669"/>
    <property type="project" value="TreeGrafter"/>
</dbReference>
<dbReference type="InterPro" id="IPR002014">
    <property type="entry name" value="VHS_dom"/>
</dbReference>
<evidence type="ECO:0000259" key="15">
    <source>
        <dbReference type="PROSITE" id="PS50178"/>
    </source>
</evidence>
<dbReference type="InterPro" id="IPR008942">
    <property type="entry name" value="ENTH_VHS"/>
</dbReference>
<evidence type="ECO:0000256" key="7">
    <source>
        <dbReference type="ARBA" id="ARBA00022737"/>
    </source>
</evidence>
<dbReference type="PANTHER" id="PTHR47794">
    <property type="entry name" value="VACUOLAR PROTEIN SORTING-ASSOCIATED PROTEIN 27"/>
    <property type="match status" value="1"/>
</dbReference>
<evidence type="ECO:0000256" key="4">
    <source>
        <dbReference type="ARBA" id="ARBA00011446"/>
    </source>
</evidence>
<evidence type="ECO:0000256" key="12">
    <source>
        <dbReference type="PIRNR" id="PIRNR036956"/>
    </source>
</evidence>
<dbReference type="InterPro" id="IPR011011">
    <property type="entry name" value="Znf_FYVE_PHD"/>
</dbReference>
<evidence type="ECO:0000313" key="17">
    <source>
        <dbReference type="EMBL" id="KAB8072232.1"/>
    </source>
</evidence>
<dbReference type="GO" id="GO:0032266">
    <property type="term" value="F:phosphatidylinositol-3-phosphate binding"/>
    <property type="evidence" value="ECO:0007669"/>
    <property type="project" value="TreeGrafter"/>
</dbReference>
<dbReference type="GO" id="GO:0043130">
    <property type="term" value="F:ubiquitin binding"/>
    <property type="evidence" value="ECO:0007669"/>
    <property type="project" value="InterPro"/>
</dbReference>
<keyword evidence="11 12" id="KW-0472">Membrane</keyword>
<dbReference type="InterPro" id="IPR017073">
    <property type="entry name" value="HGS/VPS27"/>
</dbReference>
<evidence type="ECO:0000256" key="13">
    <source>
        <dbReference type="PROSITE-ProRule" id="PRU00091"/>
    </source>
</evidence>
<comment type="similarity">
    <text evidence="3 12">Belongs to the VPS27 family.</text>
</comment>
<feature type="compositionally biased region" description="Polar residues" evidence="14">
    <location>
        <begin position="554"/>
        <end position="563"/>
    </location>
</feature>
<feature type="compositionally biased region" description="Polar residues" evidence="14">
    <location>
        <begin position="646"/>
        <end position="664"/>
    </location>
</feature>
<evidence type="ECO:0000256" key="14">
    <source>
        <dbReference type="SAM" id="MobiDB-lite"/>
    </source>
</evidence>
<dbReference type="GO" id="GO:0006623">
    <property type="term" value="P:protein targeting to vacuole"/>
    <property type="evidence" value="ECO:0007669"/>
    <property type="project" value="TreeGrafter"/>
</dbReference>
<dbReference type="FunFam" id="1.20.5.1940:FF:000001">
    <property type="entry name" value="Vacuolar protein sorting-associated protein 27"/>
    <property type="match status" value="1"/>
</dbReference>
<evidence type="ECO:0000256" key="11">
    <source>
        <dbReference type="ARBA" id="ARBA00023136"/>
    </source>
</evidence>
<dbReference type="AlphaFoldDB" id="A0A5N5WYV9"/>